<evidence type="ECO:0000313" key="3">
    <source>
        <dbReference type="Proteomes" id="UP000295578"/>
    </source>
</evidence>
<keyword evidence="3" id="KW-1185">Reference proteome</keyword>
<evidence type="ECO:0000259" key="1">
    <source>
        <dbReference type="Pfam" id="PF19054"/>
    </source>
</evidence>
<dbReference type="Proteomes" id="UP000295578">
    <property type="component" value="Unassembled WGS sequence"/>
</dbReference>
<dbReference type="OrthoDB" id="3540928at2"/>
<dbReference type="InterPro" id="IPR043917">
    <property type="entry name" value="DUF5753"/>
</dbReference>
<protein>
    <recommendedName>
        <fullName evidence="1">DUF5753 domain-containing protein</fullName>
    </recommendedName>
</protein>
<evidence type="ECO:0000313" key="2">
    <source>
        <dbReference type="EMBL" id="TDD62786.1"/>
    </source>
</evidence>
<reference evidence="2 3" key="1">
    <citation type="submission" date="2019-03" db="EMBL/GenBank/DDBJ databases">
        <title>Draft genome sequences of novel Actinobacteria.</title>
        <authorList>
            <person name="Sahin N."/>
            <person name="Ay H."/>
            <person name="Saygin H."/>
        </authorList>
    </citation>
    <scope>NUCLEOTIDE SEQUENCE [LARGE SCALE GENOMIC DNA]</scope>
    <source>
        <strain evidence="2 3">DSM 45941</strain>
    </source>
</reference>
<gene>
    <name evidence="2" type="ORF">E1293_43705</name>
</gene>
<organism evidence="2 3">
    <name type="scientific">Actinomadura darangshiensis</name>
    <dbReference type="NCBI Taxonomy" id="705336"/>
    <lineage>
        <taxon>Bacteria</taxon>
        <taxon>Bacillati</taxon>
        <taxon>Actinomycetota</taxon>
        <taxon>Actinomycetes</taxon>
        <taxon>Streptosporangiales</taxon>
        <taxon>Thermomonosporaceae</taxon>
        <taxon>Actinomadura</taxon>
    </lineage>
</organism>
<comment type="caution">
    <text evidence="2">The sequence shown here is derived from an EMBL/GenBank/DDBJ whole genome shotgun (WGS) entry which is preliminary data.</text>
</comment>
<dbReference type="Pfam" id="PF19054">
    <property type="entry name" value="DUF5753"/>
    <property type="match status" value="1"/>
</dbReference>
<sequence length="117" mass="12860">MTWVLSETALRSSIGGPDLMREQLRKILTVTAAPHLHLQILPLAVGEHPSLDGSFSIIDIGSDDPMSVVAVHSLVRSWFIDEPVSVDYYERVYGALSTLALTETESRVLIDQIASEL</sequence>
<proteinExistence type="predicted"/>
<dbReference type="AlphaFoldDB" id="A0A4R4ZWP9"/>
<dbReference type="EMBL" id="SMKY01000433">
    <property type="protein sequence ID" value="TDD62786.1"/>
    <property type="molecule type" value="Genomic_DNA"/>
</dbReference>
<accession>A0A4R4ZWP9</accession>
<dbReference type="RefSeq" id="WP_132205536.1">
    <property type="nucleotide sequence ID" value="NZ_SMKY01000433.1"/>
</dbReference>
<feature type="domain" description="DUF5753" evidence="1">
    <location>
        <begin position="2"/>
        <end position="111"/>
    </location>
</feature>
<name>A0A4R4ZWP9_9ACTN</name>